<evidence type="ECO:0000256" key="2">
    <source>
        <dbReference type="ARBA" id="ARBA00004141"/>
    </source>
</evidence>
<evidence type="ECO:0000256" key="9">
    <source>
        <dbReference type="ARBA" id="ARBA00023204"/>
    </source>
</evidence>
<dbReference type="OrthoDB" id="337581at2759"/>
<dbReference type="PRINTS" id="PR01246">
    <property type="entry name" value="RAD1REPAIR"/>
</dbReference>
<dbReference type="RefSeq" id="XP_038745231.1">
    <property type="nucleotide sequence ID" value="XM_038889419.1"/>
</dbReference>
<dbReference type="AlphaFoldDB" id="A0A9P6IBU5"/>
<dbReference type="SUPFAM" id="SSF55979">
    <property type="entry name" value="DNA clamp"/>
    <property type="match status" value="1"/>
</dbReference>
<dbReference type="PRINTS" id="PR01245">
    <property type="entry name" value="RAD1REC1"/>
</dbReference>
<dbReference type="Proteomes" id="UP000781932">
    <property type="component" value="Unassembled WGS sequence"/>
</dbReference>
<dbReference type="InterPro" id="IPR003011">
    <property type="entry name" value="Cell_cycle_checkpoint_Rad1"/>
</dbReference>
<evidence type="ECO:0000256" key="10">
    <source>
        <dbReference type="ARBA" id="ARBA00023242"/>
    </source>
</evidence>
<protein>
    <submittedName>
        <fullName evidence="12">Repair protein Rad1/Rec1/Rad17</fullName>
    </submittedName>
</protein>
<keyword evidence="8 11" id="KW-0472">Membrane</keyword>
<dbReference type="PANTHER" id="PTHR10870">
    <property type="entry name" value="CELL CYCLE CHECKPOINT PROTEIN RAD1"/>
    <property type="match status" value="1"/>
</dbReference>
<keyword evidence="10" id="KW-0539">Nucleus</keyword>
<evidence type="ECO:0000313" key="12">
    <source>
        <dbReference type="EMBL" id="KAF9875770.1"/>
    </source>
</evidence>
<evidence type="ECO:0000256" key="8">
    <source>
        <dbReference type="ARBA" id="ARBA00023136"/>
    </source>
</evidence>
<dbReference type="GO" id="GO:0030896">
    <property type="term" value="C:checkpoint clamp complex"/>
    <property type="evidence" value="ECO:0007669"/>
    <property type="project" value="TreeGrafter"/>
</dbReference>
<keyword evidence="13" id="KW-1185">Reference proteome</keyword>
<dbReference type="GO" id="GO:0000077">
    <property type="term" value="P:DNA damage checkpoint signaling"/>
    <property type="evidence" value="ECO:0007669"/>
    <property type="project" value="InterPro"/>
</dbReference>
<dbReference type="EMBL" id="JAATWM020000020">
    <property type="protein sequence ID" value="KAF9875770.1"/>
    <property type="molecule type" value="Genomic_DNA"/>
</dbReference>
<comment type="similarity">
    <text evidence="3">Belongs to the OST5 family.</text>
</comment>
<evidence type="ECO:0000256" key="4">
    <source>
        <dbReference type="ARBA" id="ARBA00010991"/>
    </source>
</evidence>
<proteinExistence type="inferred from homology"/>
<dbReference type="GeneID" id="62162493"/>
<sequence length="450" mass="49535">MDSSLLEIWQAAASTPFHPAVAKDSQFFIAFLLLLVGILITGVFALNRSLTNIPALGVPASAAIAYIRNGVHVLRGRSLRLRYPKSHFKSAATLYFRNNQEDFPNHLSTIWLITPHFAQLLSVMSGAISQGDAQPEPIFRAVASSTKPLYQLLKTINFTNKVHVQLQEDGIRFAADLSRVLQGTAFLDKKLFTSYSLNLGDGTDGSQPILPNFQIALPSLLDTLQIFGAVDVATRTQRADHDAYHSNIRNYRPEAFSNQALGIGGTCSLIYKEEGGQFDIVIEEGGVKTTASLTTYLPEIPEEIPFDRDNLSFKIIMQARYLLDALAELAPTGPNRLTIAASKTSPYLALSGAGDMGSSSVTFAKGRELLETFSINEGWSQAYKFDLVKYSTEAMRIASKVSFRGDDQGVLSLQFMVEHENGVSFLDFRFVPYIAHDDDEEGEEEGSEDD</sequence>
<dbReference type="GO" id="GO:0006281">
    <property type="term" value="P:DNA repair"/>
    <property type="evidence" value="ECO:0007669"/>
    <property type="project" value="UniProtKB-KW"/>
</dbReference>
<feature type="transmembrane region" description="Helical" evidence="11">
    <location>
        <begin position="27"/>
        <end position="46"/>
    </location>
</feature>
<dbReference type="InterPro" id="IPR046938">
    <property type="entry name" value="DNA_clamp_sf"/>
</dbReference>
<accession>A0A9P6IBU5</accession>
<gene>
    <name evidence="12" type="ORF">CkaCkLH20_06702</name>
</gene>
<comment type="subcellular location">
    <subcellularLocation>
        <location evidence="2">Membrane</location>
        <topology evidence="2">Multi-pass membrane protein</topology>
    </subcellularLocation>
    <subcellularLocation>
        <location evidence="1">Nucleus</location>
    </subcellularLocation>
</comment>
<dbReference type="Gene3D" id="3.70.10.10">
    <property type="match status" value="1"/>
</dbReference>
<evidence type="ECO:0000256" key="5">
    <source>
        <dbReference type="ARBA" id="ARBA00022692"/>
    </source>
</evidence>
<evidence type="ECO:0000313" key="13">
    <source>
        <dbReference type="Proteomes" id="UP000781932"/>
    </source>
</evidence>
<keyword evidence="6" id="KW-0227">DNA damage</keyword>
<reference evidence="12" key="1">
    <citation type="submission" date="2020-03" db="EMBL/GenBank/DDBJ databases">
        <authorList>
            <person name="He L."/>
        </authorList>
    </citation>
    <scope>NUCLEOTIDE SEQUENCE</scope>
    <source>
        <strain evidence="12">CkLH20</strain>
    </source>
</reference>
<dbReference type="CDD" id="cd00577">
    <property type="entry name" value="PCNA"/>
    <property type="match status" value="1"/>
</dbReference>
<comment type="caution">
    <text evidence="12">The sequence shown here is derived from an EMBL/GenBank/DDBJ whole genome shotgun (WGS) entry which is preliminary data.</text>
</comment>
<dbReference type="Pfam" id="PF05251">
    <property type="entry name" value="Ost5"/>
    <property type="match status" value="1"/>
</dbReference>
<evidence type="ECO:0000256" key="3">
    <source>
        <dbReference type="ARBA" id="ARBA00009825"/>
    </source>
</evidence>
<keyword evidence="9" id="KW-0234">DNA repair</keyword>
<evidence type="ECO:0000256" key="1">
    <source>
        <dbReference type="ARBA" id="ARBA00004123"/>
    </source>
</evidence>
<comment type="similarity">
    <text evidence="4">Belongs to the rad1 family.</text>
</comment>
<dbReference type="Pfam" id="PF02144">
    <property type="entry name" value="Rad1"/>
    <property type="match status" value="1"/>
</dbReference>
<dbReference type="PANTHER" id="PTHR10870:SF0">
    <property type="entry name" value="CELL CYCLE CHECKPOINT PROTEIN RAD1"/>
    <property type="match status" value="1"/>
</dbReference>
<evidence type="ECO:0000256" key="11">
    <source>
        <dbReference type="SAM" id="Phobius"/>
    </source>
</evidence>
<keyword evidence="5 11" id="KW-0812">Transmembrane</keyword>
<keyword evidence="7 11" id="KW-1133">Transmembrane helix</keyword>
<dbReference type="InterPro" id="IPR003021">
    <property type="entry name" value="Rad1_Rec1_Rad17"/>
</dbReference>
<name>A0A9P6IBU5_9PEZI</name>
<organism evidence="12 13">
    <name type="scientific">Colletotrichum karsti</name>
    <dbReference type="NCBI Taxonomy" id="1095194"/>
    <lineage>
        <taxon>Eukaryota</taxon>
        <taxon>Fungi</taxon>
        <taxon>Dikarya</taxon>
        <taxon>Ascomycota</taxon>
        <taxon>Pezizomycotina</taxon>
        <taxon>Sordariomycetes</taxon>
        <taxon>Hypocreomycetidae</taxon>
        <taxon>Glomerellales</taxon>
        <taxon>Glomerellaceae</taxon>
        <taxon>Colletotrichum</taxon>
        <taxon>Colletotrichum boninense species complex</taxon>
    </lineage>
</organism>
<evidence type="ECO:0000256" key="7">
    <source>
        <dbReference type="ARBA" id="ARBA00022989"/>
    </source>
</evidence>
<evidence type="ECO:0000256" key="6">
    <source>
        <dbReference type="ARBA" id="ARBA00022763"/>
    </source>
</evidence>
<dbReference type="GO" id="GO:0008250">
    <property type="term" value="C:oligosaccharyltransferase complex"/>
    <property type="evidence" value="ECO:0007669"/>
    <property type="project" value="InterPro"/>
</dbReference>
<reference evidence="12" key="2">
    <citation type="submission" date="2020-11" db="EMBL/GenBank/DDBJ databases">
        <title>Whole genome sequencing of Colletotrichum sp.</title>
        <authorList>
            <person name="Li H."/>
        </authorList>
    </citation>
    <scope>NUCLEOTIDE SEQUENCE</scope>
    <source>
        <strain evidence="12">CkLH20</strain>
    </source>
</reference>
<dbReference type="InterPro" id="IPR007915">
    <property type="entry name" value="TMEM258/Ost5"/>
</dbReference>